<dbReference type="PANTHER" id="PTHR23268">
    <property type="entry name" value="T-CELL RECEPTOR BETA CHAIN"/>
    <property type="match status" value="1"/>
</dbReference>
<evidence type="ECO:0000256" key="2">
    <source>
        <dbReference type="SAM" id="SignalP"/>
    </source>
</evidence>
<proteinExistence type="predicted"/>
<evidence type="ECO:0008006" key="5">
    <source>
        <dbReference type="Google" id="ProtNLM"/>
    </source>
</evidence>
<protein>
    <recommendedName>
        <fullName evidence="5">Ig-like domain-containing protein</fullName>
    </recommendedName>
</protein>
<comment type="caution">
    <text evidence="3">The sequence shown here is derived from an EMBL/GenBank/DDBJ whole genome shotgun (WGS) entry which is preliminary data.</text>
</comment>
<dbReference type="Proteomes" id="UP000324091">
    <property type="component" value="Chromosome 16"/>
</dbReference>
<evidence type="ECO:0000313" key="4">
    <source>
        <dbReference type="Proteomes" id="UP000324091"/>
    </source>
</evidence>
<accession>A0A5C6NZ53</accession>
<dbReference type="Gene3D" id="2.60.40.10">
    <property type="entry name" value="Immunoglobulins"/>
    <property type="match status" value="3"/>
</dbReference>
<gene>
    <name evidence="3" type="ORF">D4764_16G0010600</name>
</gene>
<dbReference type="InterPro" id="IPR036179">
    <property type="entry name" value="Ig-like_dom_sf"/>
</dbReference>
<keyword evidence="2" id="KW-0732">Signal</keyword>
<organism evidence="3 4">
    <name type="scientific">Takifugu flavidus</name>
    <name type="common">sansaifugu</name>
    <dbReference type="NCBI Taxonomy" id="433684"/>
    <lineage>
        <taxon>Eukaryota</taxon>
        <taxon>Metazoa</taxon>
        <taxon>Chordata</taxon>
        <taxon>Craniata</taxon>
        <taxon>Vertebrata</taxon>
        <taxon>Euteleostomi</taxon>
        <taxon>Actinopterygii</taxon>
        <taxon>Neopterygii</taxon>
        <taxon>Teleostei</taxon>
        <taxon>Neoteleostei</taxon>
        <taxon>Acanthomorphata</taxon>
        <taxon>Eupercaria</taxon>
        <taxon>Tetraodontiformes</taxon>
        <taxon>Tetradontoidea</taxon>
        <taxon>Tetraodontidae</taxon>
        <taxon>Takifugu</taxon>
    </lineage>
</organism>
<dbReference type="AlphaFoldDB" id="A0A5C6NZ53"/>
<dbReference type="GO" id="GO:0005886">
    <property type="term" value="C:plasma membrane"/>
    <property type="evidence" value="ECO:0007669"/>
    <property type="project" value="TreeGrafter"/>
</dbReference>
<dbReference type="PANTHER" id="PTHR23268:SF102">
    <property type="entry name" value="IMMUNOGLOBULIN V-SET DOMAIN-CONTAINING PROTEIN"/>
    <property type="match status" value="1"/>
</dbReference>
<keyword evidence="1" id="KW-0391">Immunity</keyword>
<dbReference type="EMBL" id="RHFK02000008">
    <property type="protein sequence ID" value="TWW72563.1"/>
    <property type="molecule type" value="Genomic_DNA"/>
</dbReference>
<dbReference type="GO" id="GO:0002376">
    <property type="term" value="P:immune system process"/>
    <property type="evidence" value="ECO:0007669"/>
    <property type="project" value="UniProtKB-KW"/>
</dbReference>
<dbReference type="CDD" id="cd00099">
    <property type="entry name" value="IgV"/>
    <property type="match status" value="1"/>
</dbReference>
<evidence type="ECO:0000313" key="3">
    <source>
        <dbReference type="EMBL" id="TWW72563.1"/>
    </source>
</evidence>
<reference evidence="3 4" key="1">
    <citation type="submission" date="2019-04" db="EMBL/GenBank/DDBJ databases">
        <title>Chromosome genome assembly for Takifugu flavidus.</title>
        <authorList>
            <person name="Xiao S."/>
        </authorList>
    </citation>
    <scope>NUCLEOTIDE SEQUENCE [LARGE SCALE GENOMIC DNA]</scope>
    <source>
        <strain evidence="3">HTHZ2018</strain>
        <tissue evidence="3">Muscle</tissue>
    </source>
</reference>
<sequence length="379" mass="42179">MIFMLLVVCSLYLSAAQAAADDKSVRQTPPSITKREGDALVSGINCSHQVSSFQVILWYKQDESRALKLLGYLYTNNQNVEEDVKEKISFDGDGRSGSSLSIAAVGLKDSSSLSDQVHQSPADIYHQPRGTAKINCSHSIETYDRIFWYKKSNLELQLLGYMFLNEPNVEKGSGSPQCCTSLKLSAEIYQHVHKKPSEESSEGGAKLQKFQLFITTKTQLSVGAFMQLQSTSHFRTPLSVGEAFRDQKNLNSQEMFPVQEDKRISLILLFLTGVCLGVDVRQSVSDLLTKPGDKVQIFCSHDKTDYRVMLWYQRSPADTAMKLVGYLNVGDVTMEEEYKQNFNLSGDLSGTKAKNGSLMIHITGREEGAVYYCGASEAH</sequence>
<keyword evidence="4" id="KW-1185">Reference proteome</keyword>
<dbReference type="InterPro" id="IPR050413">
    <property type="entry name" value="TCR_beta_variable"/>
</dbReference>
<dbReference type="InterPro" id="IPR013783">
    <property type="entry name" value="Ig-like_fold"/>
</dbReference>
<feature type="signal peptide" evidence="2">
    <location>
        <begin position="1"/>
        <end position="18"/>
    </location>
</feature>
<dbReference type="SUPFAM" id="SSF48726">
    <property type="entry name" value="Immunoglobulin"/>
    <property type="match status" value="3"/>
</dbReference>
<feature type="chain" id="PRO_5022961146" description="Ig-like domain-containing protein" evidence="2">
    <location>
        <begin position="19"/>
        <end position="379"/>
    </location>
</feature>
<evidence type="ECO:0000256" key="1">
    <source>
        <dbReference type="ARBA" id="ARBA00022859"/>
    </source>
</evidence>
<name>A0A5C6NZ53_9TELE</name>
<dbReference type="GO" id="GO:0007166">
    <property type="term" value="P:cell surface receptor signaling pathway"/>
    <property type="evidence" value="ECO:0007669"/>
    <property type="project" value="TreeGrafter"/>
</dbReference>